<feature type="transmembrane region" description="Helical" evidence="1">
    <location>
        <begin position="102"/>
        <end position="133"/>
    </location>
</feature>
<keyword evidence="3" id="KW-1185">Reference proteome</keyword>
<accession>A0AA41X616</accession>
<evidence type="ECO:0000313" key="3">
    <source>
        <dbReference type="Proteomes" id="UP001156102"/>
    </source>
</evidence>
<dbReference type="RefSeq" id="WP_254759530.1">
    <property type="nucleotide sequence ID" value="NZ_JANCLT010000007.1"/>
</dbReference>
<dbReference type="AlphaFoldDB" id="A0AA41X616"/>
<proteinExistence type="predicted"/>
<gene>
    <name evidence="2" type="ORF">NK662_13820</name>
</gene>
<protein>
    <submittedName>
        <fullName evidence="2">Uncharacterized protein</fullName>
    </submittedName>
</protein>
<sequence>MKKSWLFWLPVGAAAVWAGSHFLGFGHHGHEMMQGAQGMMGGKGGHGMAQGGANMMQGGHGMGHGGRGGFGFGWSKAVIGAGLAILGITLRKGAGETTWKKWAGYGLLAAGLVAIAKPILPVVAIGAGAYWLFKKKGGSKQEDFVTVPVEATIVSSNAAALDAWEQTISKEDK</sequence>
<dbReference type="EMBL" id="JANCLT010000007">
    <property type="protein sequence ID" value="MCP8969606.1"/>
    <property type="molecule type" value="Genomic_DNA"/>
</dbReference>
<keyword evidence="1" id="KW-0472">Membrane</keyword>
<keyword evidence="1" id="KW-1133">Transmembrane helix</keyword>
<evidence type="ECO:0000256" key="1">
    <source>
        <dbReference type="SAM" id="Phobius"/>
    </source>
</evidence>
<organism evidence="2 3">
    <name type="scientific">Ectobacillus ponti</name>
    <dbReference type="NCBI Taxonomy" id="2961894"/>
    <lineage>
        <taxon>Bacteria</taxon>
        <taxon>Bacillati</taxon>
        <taxon>Bacillota</taxon>
        <taxon>Bacilli</taxon>
        <taxon>Bacillales</taxon>
        <taxon>Bacillaceae</taxon>
        <taxon>Ectobacillus</taxon>
    </lineage>
</organism>
<dbReference type="Proteomes" id="UP001156102">
    <property type="component" value="Unassembled WGS sequence"/>
</dbReference>
<reference evidence="2" key="1">
    <citation type="submission" date="2022-07" db="EMBL/GenBank/DDBJ databases">
        <authorList>
            <person name="Li W.-J."/>
            <person name="Deng Q.-Q."/>
        </authorList>
    </citation>
    <scope>NUCLEOTIDE SEQUENCE</scope>
    <source>
        <strain evidence="2">SYSU M60031</strain>
    </source>
</reference>
<keyword evidence="1" id="KW-0812">Transmembrane</keyword>
<comment type="caution">
    <text evidence="2">The sequence shown here is derived from an EMBL/GenBank/DDBJ whole genome shotgun (WGS) entry which is preliminary data.</text>
</comment>
<name>A0AA41X616_9BACI</name>
<evidence type="ECO:0000313" key="2">
    <source>
        <dbReference type="EMBL" id="MCP8969606.1"/>
    </source>
</evidence>
<feature type="transmembrane region" description="Helical" evidence="1">
    <location>
        <begin position="72"/>
        <end position="90"/>
    </location>
</feature>